<evidence type="ECO:0000313" key="2">
    <source>
        <dbReference type="EMBL" id="UMB71303.1"/>
    </source>
</evidence>
<accession>A0ABY3VQ73</accession>
<reference evidence="2" key="1">
    <citation type="submission" date="2022-08" db="EMBL/GenBank/DDBJ databases">
        <title>Whole genome sequencing of non-tuberculosis mycobacteria type-strains.</title>
        <authorList>
            <person name="Igarashi Y."/>
            <person name="Osugi A."/>
            <person name="Mitarai S."/>
        </authorList>
    </citation>
    <scope>NUCLEOTIDE SEQUENCE</scope>
    <source>
        <strain evidence="2">DSM 45127</strain>
    </source>
</reference>
<keyword evidence="1" id="KW-0812">Transmembrane</keyword>
<dbReference type="Proteomes" id="UP001055336">
    <property type="component" value="Chromosome"/>
</dbReference>
<evidence type="ECO:0008006" key="4">
    <source>
        <dbReference type="Google" id="ProtNLM"/>
    </source>
</evidence>
<organism evidence="2 3">
    <name type="scientific">Mycobacterium paraterrae</name>
    <dbReference type="NCBI Taxonomy" id="577492"/>
    <lineage>
        <taxon>Bacteria</taxon>
        <taxon>Bacillati</taxon>
        <taxon>Actinomycetota</taxon>
        <taxon>Actinomycetes</taxon>
        <taxon>Mycobacteriales</taxon>
        <taxon>Mycobacteriaceae</taxon>
        <taxon>Mycobacterium</taxon>
    </lineage>
</organism>
<keyword evidence="3" id="KW-1185">Reference proteome</keyword>
<feature type="transmembrane region" description="Helical" evidence="1">
    <location>
        <begin position="62"/>
        <end position="83"/>
    </location>
</feature>
<name>A0ABY3VQ73_9MYCO</name>
<keyword evidence="1" id="KW-1133">Transmembrane helix</keyword>
<dbReference type="EMBL" id="CP092488">
    <property type="protein sequence ID" value="UMB71303.1"/>
    <property type="molecule type" value="Genomic_DNA"/>
</dbReference>
<dbReference type="RefSeq" id="WP_240263054.1">
    <property type="nucleotide sequence ID" value="NZ_CP092488.2"/>
</dbReference>
<evidence type="ECO:0000256" key="1">
    <source>
        <dbReference type="SAM" id="Phobius"/>
    </source>
</evidence>
<keyword evidence="1" id="KW-0472">Membrane</keyword>
<sequence>MISATLIAQHYFSLRLCHCQVGKASDHHIGDAPMDTEFVATPPLVTCDDVEYPQALGRRIKLGLTLVGAAAATVATLAIAPAATADPSTVVIPDFPSTTGDRIAPENLGILPYFAGEAYQQNGHYTDSLGVAVDTAGLQAPNGPLEINDYEVSSLEAVSYVTPGSVASVTGAATDGTIFGSTFSAIITGSGIYNLFEDTPFLTTGATSLVQNVNDIWLYDPAGLPFSDLSGVEFGIQYLDLPDAATGPVDQLNVLGAGGEILFSIPVTGDLLTLF</sequence>
<evidence type="ECO:0000313" key="3">
    <source>
        <dbReference type="Proteomes" id="UP001055336"/>
    </source>
</evidence>
<gene>
    <name evidence="2" type="ORF">MKK62_08680</name>
</gene>
<proteinExistence type="predicted"/>
<protein>
    <recommendedName>
        <fullName evidence="4">PE-PGRS family protein</fullName>
    </recommendedName>
</protein>